<protein>
    <submittedName>
        <fullName evidence="2">BNR repeat-containing protein</fullName>
    </submittedName>
</protein>
<name>A0ABY7AQ70_9ALTE</name>
<evidence type="ECO:0000313" key="2">
    <source>
        <dbReference type="EMBL" id="WAJ71705.1"/>
    </source>
</evidence>
<evidence type="ECO:0000256" key="1">
    <source>
        <dbReference type="SAM" id="SignalP"/>
    </source>
</evidence>
<gene>
    <name evidence="2" type="ORF">OLW01_15300</name>
</gene>
<organism evidence="2 3">
    <name type="scientific">Catenovulum adriaticum</name>
    <dbReference type="NCBI Taxonomy" id="2984846"/>
    <lineage>
        <taxon>Bacteria</taxon>
        <taxon>Pseudomonadati</taxon>
        <taxon>Pseudomonadota</taxon>
        <taxon>Gammaproteobacteria</taxon>
        <taxon>Alteromonadales</taxon>
        <taxon>Alteromonadaceae</taxon>
        <taxon>Catenovulum</taxon>
    </lineage>
</organism>
<dbReference type="EMBL" id="CP109966">
    <property type="protein sequence ID" value="WAJ71705.1"/>
    <property type="molecule type" value="Genomic_DNA"/>
</dbReference>
<dbReference type="Proteomes" id="UP001163726">
    <property type="component" value="Plasmid pCadTS8_1"/>
</dbReference>
<feature type="signal peptide" evidence="1">
    <location>
        <begin position="1"/>
        <end position="24"/>
    </location>
</feature>
<proteinExistence type="predicted"/>
<keyword evidence="2" id="KW-0614">Plasmid</keyword>
<dbReference type="Pfam" id="PF15892">
    <property type="entry name" value="BNR_4"/>
    <property type="match status" value="1"/>
</dbReference>
<feature type="chain" id="PRO_5046880366" evidence="1">
    <location>
        <begin position="25"/>
        <end position="488"/>
    </location>
</feature>
<keyword evidence="1" id="KW-0732">Signal</keyword>
<evidence type="ECO:0000313" key="3">
    <source>
        <dbReference type="Proteomes" id="UP001163726"/>
    </source>
</evidence>
<geneLocation type="plasmid" evidence="2 3">
    <name>pCadTS8_1</name>
</geneLocation>
<accession>A0ABY7AQ70</accession>
<dbReference type="RefSeq" id="WP_268076391.1">
    <property type="nucleotide sequence ID" value="NZ_CP109966.1"/>
</dbReference>
<sequence length="488" mass="55685">MKYLKFFSRWFVGVLLFVTYGALAQVATISQNYFVSQIKVTDSAMFFDGNKVTGKHTENNPNGFDYIFGDALSPHGDCIKVYKNFVFMTWYHGGKDDRRVMLSRLNTKTGMLKTIAFPHRHTGFKGKWWLGESHNTIAVGISPKNDSIHLLYDMHRNGRVNAFADDYLRYSYTLDGAATVPDEQFNLSLFVNSKAGHYKHLAFPGINDIETTKLLTYPAFFTGDNGDLFMKMRFGFSANGKMLFARFDGKQWHGYTDFNRVLASEHGSKYNWGLYGDFKYVGGKFRVAFQRRSKNKTDKYLYQNGIYYAYSDDPIGVSNWQNAYGEPIALPLAKSELIKIAEPGDWAKTTKKDQVSIVHGFDFTVTDDGDEHFVSQVKDLEFDQVINLHTFRKSGSKEFTTVKYETGSQLYTAGNYVYLIGLNNGRVNIARTKGGESNFKVVYQHKQGPQFDKGVLYVADGKVYYYLKKADGEGDKRTLYLQVFNLKS</sequence>
<reference evidence="2" key="1">
    <citation type="submission" date="2022-10" db="EMBL/GenBank/DDBJ databases">
        <title>Catenovulum adriacola sp. nov. isolated in the Harbour of Susak.</title>
        <authorList>
            <person name="Schoch T."/>
            <person name="Reich S.J."/>
            <person name="Stoeferle S."/>
            <person name="Flaiz M."/>
            <person name="Kazda M."/>
            <person name="Riedel C.U."/>
            <person name="Duerre P."/>
        </authorList>
    </citation>
    <scope>NUCLEOTIDE SEQUENCE</scope>
    <source>
        <strain evidence="2">TS8</strain>
        <plasmid evidence="2">pCadTS8_1</plasmid>
    </source>
</reference>
<keyword evidence="3" id="KW-1185">Reference proteome</keyword>